<reference evidence="6" key="1">
    <citation type="submission" date="2018-05" db="EMBL/GenBank/DDBJ databases">
        <authorList>
            <person name="Lanie J.A."/>
            <person name="Ng W.-L."/>
            <person name="Kazmierczak K.M."/>
            <person name="Andrzejewski T.M."/>
            <person name="Davidsen T.M."/>
            <person name="Wayne K.J."/>
            <person name="Tettelin H."/>
            <person name="Glass J.I."/>
            <person name="Rusch D."/>
            <person name="Podicherti R."/>
            <person name="Tsui H.-C.T."/>
            <person name="Winkler M.E."/>
        </authorList>
    </citation>
    <scope>NUCLEOTIDE SEQUENCE</scope>
</reference>
<evidence type="ECO:0000256" key="1">
    <source>
        <dbReference type="ARBA" id="ARBA00001947"/>
    </source>
</evidence>
<gene>
    <name evidence="6" type="ORF">METZ01_LOCUS64527</name>
</gene>
<dbReference type="PANTHER" id="PTHR43114">
    <property type="entry name" value="ADENINE DEAMINASE"/>
    <property type="match status" value="1"/>
</dbReference>
<dbReference type="InterPro" id="IPR006330">
    <property type="entry name" value="Ado/ade_deaminase"/>
</dbReference>
<keyword evidence="2" id="KW-0479">Metal-binding</keyword>
<evidence type="ECO:0000259" key="5">
    <source>
        <dbReference type="Pfam" id="PF00962"/>
    </source>
</evidence>
<dbReference type="CDD" id="cd01320">
    <property type="entry name" value="ADA"/>
    <property type="match status" value="1"/>
</dbReference>
<dbReference type="InterPro" id="IPR001365">
    <property type="entry name" value="A_deaminase_dom"/>
</dbReference>
<dbReference type="AlphaFoldDB" id="A0A381TCN3"/>
<dbReference type="GO" id="GO:0016814">
    <property type="term" value="F:hydrolase activity, acting on carbon-nitrogen (but not peptide) bonds, in cyclic amidines"/>
    <property type="evidence" value="ECO:0007669"/>
    <property type="project" value="UniProtKB-ARBA"/>
</dbReference>
<name>A0A381TCN3_9ZZZZ</name>
<evidence type="ECO:0000256" key="3">
    <source>
        <dbReference type="ARBA" id="ARBA00022801"/>
    </source>
</evidence>
<feature type="domain" description="Adenosine deaminase" evidence="5">
    <location>
        <begin position="8"/>
        <end position="325"/>
    </location>
</feature>
<evidence type="ECO:0000313" key="6">
    <source>
        <dbReference type="EMBL" id="SVA11673.1"/>
    </source>
</evidence>
<keyword evidence="4" id="KW-0862">Zinc</keyword>
<dbReference type="EMBL" id="UINC01004086">
    <property type="protein sequence ID" value="SVA11673.1"/>
    <property type="molecule type" value="Genomic_DNA"/>
</dbReference>
<dbReference type="GO" id="GO:0019239">
    <property type="term" value="F:deaminase activity"/>
    <property type="evidence" value="ECO:0007669"/>
    <property type="project" value="InterPro"/>
</dbReference>
<sequence>MNSTYHIPKAEIHVHLEATITPTLCRKFATRNSISLSNEIFGSKYAYAWTDFYDFINKYDLVTSVICTPEDYRDLTYDYLKECAENNTIYVEAMISSTHAKQKGMTHHSFLEGVLEGAKKAEQEFGIISKYIMNGIRHLGPESVQTTAEEVLQNPHSELVGFGLAGDELHFPPKLFIKTFDMLKEAKFPITVHAGEWDGPDNIRNAIYLLHPTRLGHGVRSIEDPKLVEEIKELNIVLETCPTSNIATNIYSDYESHPVKKLFDAGVKITVNSDDPPFFNASIAGEYEVMANLGLSEKELYSLTENAIKHSFCDQATKEKLLKNLN</sequence>
<dbReference type="NCBIfam" id="TIGR01430">
    <property type="entry name" value="aden_deam"/>
    <property type="match status" value="1"/>
</dbReference>
<evidence type="ECO:0000256" key="4">
    <source>
        <dbReference type="ARBA" id="ARBA00022833"/>
    </source>
</evidence>
<dbReference type="PANTHER" id="PTHR43114:SF6">
    <property type="entry name" value="ADENINE DEAMINASE"/>
    <property type="match status" value="1"/>
</dbReference>
<dbReference type="GO" id="GO:0046872">
    <property type="term" value="F:metal ion binding"/>
    <property type="evidence" value="ECO:0007669"/>
    <property type="project" value="UniProtKB-KW"/>
</dbReference>
<protein>
    <recommendedName>
        <fullName evidence="5">Adenosine deaminase domain-containing protein</fullName>
    </recommendedName>
</protein>
<dbReference type="InterPro" id="IPR032466">
    <property type="entry name" value="Metal_Hydrolase"/>
</dbReference>
<dbReference type="SUPFAM" id="SSF51556">
    <property type="entry name" value="Metallo-dependent hydrolases"/>
    <property type="match status" value="1"/>
</dbReference>
<accession>A0A381TCN3</accession>
<comment type="cofactor">
    <cofactor evidence="1">
        <name>Zn(2+)</name>
        <dbReference type="ChEBI" id="CHEBI:29105"/>
    </cofactor>
</comment>
<proteinExistence type="predicted"/>
<evidence type="ECO:0000256" key="2">
    <source>
        <dbReference type="ARBA" id="ARBA00022723"/>
    </source>
</evidence>
<dbReference type="Gene3D" id="3.20.20.140">
    <property type="entry name" value="Metal-dependent hydrolases"/>
    <property type="match status" value="1"/>
</dbReference>
<dbReference type="Pfam" id="PF00962">
    <property type="entry name" value="A_deaminase"/>
    <property type="match status" value="1"/>
</dbReference>
<organism evidence="6">
    <name type="scientific">marine metagenome</name>
    <dbReference type="NCBI Taxonomy" id="408172"/>
    <lineage>
        <taxon>unclassified sequences</taxon>
        <taxon>metagenomes</taxon>
        <taxon>ecological metagenomes</taxon>
    </lineage>
</organism>
<keyword evidence="3" id="KW-0378">Hydrolase</keyword>